<dbReference type="SUPFAM" id="SSF46565">
    <property type="entry name" value="Chaperone J-domain"/>
    <property type="match status" value="1"/>
</dbReference>
<keyword evidence="5" id="KW-1185">Reference proteome</keyword>
<evidence type="ECO:0000256" key="2">
    <source>
        <dbReference type="SAM" id="Phobius"/>
    </source>
</evidence>
<evidence type="ECO:0000256" key="1">
    <source>
        <dbReference type="SAM" id="MobiDB-lite"/>
    </source>
</evidence>
<keyword evidence="2" id="KW-0472">Membrane</keyword>
<dbReference type="InterPro" id="IPR036869">
    <property type="entry name" value="J_dom_sf"/>
</dbReference>
<feature type="region of interest" description="Disordered" evidence="1">
    <location>
        <begin position="1"/>
        <end position="43"/>
    </location>
</feature>
<dbReference type="Pfam" id="PF00226">
    <property type="entry name" value="DnaJ"/>
    <property type="match status" value="1"/>
</dbReference>
<dbReference type="GO" id="GO:0044183">
    <property type="term" value="F:protein folding chaperone"/>
    <property type="evidence" value="ECO:0007669"/>
    <property type="project" value="TreeGrafter"/>
</dbReference>
<dbReference type="GO" id="GO:0051082">
    <property type="term" value="F:unfolded protein binding"/>
    <property type="evidence" value="ECO:0007669"/>
    <property type="project" value="TreeGrafter"/>
</dbReference>
<dbReference type="Proteomes" id="UP001237642">
    <property type="component" value="Unassembled WGS sequence"/>
</dbReference>
<dbReference type="PROSITE" id="PS00636">
    <property type="entry name" value="DNAJ_1"/>
    <property type="match status" value="1"/>
</dbReference>
<keyword evidence="2" id="KW-1133">Transmembrane helix</keyword>
<dbReference type="GO" id="GO:0051087">
    <property type="term" value="F:protein-folding chaperone binding"/>
    <property type="evidence" value="ECO:0007669"/>
    <property type="project" value="TreeGrafter"/>
</dbReference>
<name>A0AAD8HET4_9APIA</name>
<dbReference type="GO" id="GO:0005737">
    <property type="term" value="C:cytoplasm"/>
    <property type="evidence" value="ECO:0007669"/>
    <property type="project" value="TreeGrafter"/>
</dbReference>
<organism evidence="4 5">
    <name type="scientific">Heracleum sosnowskyi</name>
    <dbReference type="NCBI Taxonomy" id="360622"/>
    <lineage>
        <taxon>Eukaryota</taxon>
        <taxon>Viridiplantae</taxon>
        <taxon>Streptophyta</taxon>
        <taxon>Embryophyta</taxon>
        <taxon>Tracheophyta</taxon>
        <taxon>Spermatophyta</taxon>
        <taxon>Magnoliopsida</taxon>
        <taxon>eudicotyledons</taxon>
        <taxon>Gunneridae</taxon>
        <taxon>Pentapetalae</taxon>
        <taxon>asterids</taxon>
        <taxon>campanulids</taxon>
        <taxon>Apiales</taxon>
        <taxon>Apiaceae</taxon>
        <taxon>Apioideae</taxon>
        <taxon>apioid superclade</taxon>
        <taxon>Tordylieae</taxon>
        <taxon>Tordyliinae</taxon>
        <taxon>Heracleum</taxon>
    </lineage>
</organism>
<dbReference type="PROSITE" id="PS50076">
    <property type="entry name" value="DNAJ_2"/>
    <property type="match status" value="1"/>
</dbReference>
<feature type="domain" description="J" evidence="3">
    <location>
        <begin position="1"/>
        <end position="73"/>
    </location>
</feature>
<dbReference type="InterPro" id="IPR001623">
    <property type="entry name" value="DnaJ_domain"/>
</dbReference>
<dbReference type="CDD" id="cd06257">
    <property type="entry name" value="DnaJ"/>
    <property type="match status" value="1"/>
</dbReference>
<reference evidence="4" key="2">
    <citation type="submission" date="2023-05" db="EMBL/GenBank/DDBJ databases">
        <authorList>
            <person name="Schelkunov M.I."/>
        </authorList>
    </citation>
    <scope>NUCLEOTIDE SEQUENCE</scope>
    <source>
        <strain evidence="4">Hsosn_3</strain>
        <tissue evidence="4">Leaf</tissue>
    </source>
</reference>
<evidence type="ECO:0000259" key="3">
    <source>
        <dbReference type="PROSITE" id="PS50076"/>
    </source>
</evidence>
<feature type="compositionally biased region" description="Polar residues" evidence="1">
    <location>
        <begin position="1"/>
        <end position="10"/>
    </location>
</feature>
<feature type="transmembrane region" description="Helical" evidence="2">
    <location>
        <begin position="150"/>
        <end position="167"/>
    </location>
</feature>
<comment type="caution">
    <text evidence="4">The sequence shown here is derived from an EMBL/GenBank/DDBJ whole genome shotgun (WGS) entry which is preliminary data.</text>
</comment>
<evidence type="ECO:0000313" key="5">
    <source>
        <dbReference type="Proteomes" id="UP001237642"/>
    </source>
</evidence>
<dbReference type="PANTHER" id="PTHR43948:SF10">
    <property type="entry name" value="MRJ, ISOFORM E"/>
    <property type="match status" value="1"/>
</dbReference>
<accession>A0AAD8HET4</accession>
<dbReference type="GO" id="GO:0005634">
    <property type="term" value="C:nucleus"/>
    <property type="evidence" value="ECO:0007669"/>
    <property type="project" value="TreeGrafter"/>
</dbReference>
<dbReference type="PANTHER" id="PTHR43948">
    <property type="entry name" value="DNAJ HOMOLOG SUBFAMILY B"/>
    <property type="match status" value="1"/>
</dbReference>
<dbReference type="EMBL" id="JAUIZM010000009">
    <property type="protein sequence ID" value="KAK1365904.1"/>
    <property type="molecule type" value="Genomic_DNA"/>
</dbReference>
<dbReference type="AlphaFoldDB" id="A0AAD8HET4"/>
<dbReference type="PRINTS" id="PR00625">
    <property type="entry name" value="JDOMAIN"/>
</dbReference>
<sequence length="201" mass="22545">MRVLQQSTGSEQDRNKIRNQRRIQETRDQVHPDKHTASSKSVKDSATLKFKQVSEAYDVLSDDRKRADYNLRQSGYATSSASSSYSNNYYNNNNNGYGSGYGHSSRNNNTGSGYSKGYGYGYGYSTPPYSSNGFAHKFGKFAHYLTTRDFLLHATFVGIILGGAIIIDKSRGLLWNLQNSGKSFEAAMDNIQKVKEDKEKK</sequence>
<keyword evidence="2" id="KW-0812">Transmembrane</keyword>
<dbReference type="Gene3D" id="1.10.287.110">
    <property type="entry name" value="DnaJ domain"/>
    <property type="match status" value="1"/>
</dbReference>
<gene>
    <name evidence="4" type="ORF">POM88_041465</name>
</gene>
<reference evidence="4" key="1">
    <citation type="submission" date="2023-02" db="EMBL/GenBank/DDBJ databases">
        <title>Genome of toxic invasive species Heracleum sosnowskyi carries increased number of genes despite the absence of recent whole-genome duplications.</title>
        <authorList>
            <person name="Schelkunov M."/>
            <person name="Shtratnikova V."/>
            <person name="Makarenko M."/>
            <person name="Klepikova A."/>
            <person name="Omelchenko D."/>
            <person name="Novikova G."/>
            <person name="Obukhova E."/>
            <person name="Bogdanov V."/>
            <person name="Penin A."/>
            <person name="Logacheva M."/>
        </authorList>
    </citation>
    <scope>NUCLEOTIDE SEQUENCE</scope>
    <source>
        <strain evidence="4">Hsosn_3</strain>
        <tissue evidence="4">Leaf</tissue>
    </source>
</reference>
<feature type="compositionally biased region" description="Basic and acidic residues" evidence="1">
    <location>
        <begin position="11"/>
        <end position="36"/>
    </location>
</feature>
<evidence type="ECO:0000313" key="4">
    <source>
        <dbReference type="EMBL" id="KAK1365904.1"/>
    </source>
</evidence>
<dbReference type="InterPro" id="IPR018253">
    <property type="entry name" value="DnaJ_domain_CS"/>
</dbReference>
<protein>
    <submittedName>
        <fullName evidence="4">Chaperone protein dnaJ 72</fullName>
    </submittedName>
</protein>
<proteinExistence type="predicted"/>